<gene>
    <name evidence="8" type="ORF">Tsubulata_042600</name>
</gene>
<evidence type="ECO:0000313" key="9">
    <source>
        <dbReference type="Proteomes" id="UP001141552"/>
    </source>
</evidence>
<dbReference type="Pfam" id="PF00004">
    <property type="entry name" value="AAA"/>
    <property type="match status" value="1"/>
</dbReference>
<comment type="catalytic activity">
    <reaction evidence="5">
        <text>ATP + H2O = ADP + phosphate + H(+)</text>
        <dbReference type="Rhea" id="RHEA:13065"/>
        <dbReference type="ChEBI" id="CHEBI:15377"/>
        <dbReference type="ChEBI" id="CHEBI:15378"/>
        <dbReference type="ChEBI" id="CHEBI:30616"/>
        <dbReference type="ChEBI" id="CHEBI:43474"/>
        <dbReference type="ChEBI" id="CHEBI:456216"/>
    </reaction>
</comment>
<comment type="similarity">
    <text evidence="2">Belongs to the AAA ATPase family. BCS1 subfamily.</text>
</comment>
<dbReference type="Gene3D" id="6.10.280.40">
    <property type="match status" value="1"/>
</dbReference>
<dbReference type="GO" id="GO:0005524">
    <property type="term" value="F:ATP binding"/>
    <property type="evidence" value="ECO:0007669"/>
    <property type="project" value="InterPro"/>
</dbReference>
<keyword evidence="9" id="KW-1185">Reference proteome</keyword>
<comment type="cofactor">
    <cofactor evidence="1">
        <name>Mg(2+)</name>
        <dbReference type="ChEBI" id="CHEBI:18420"/>
    </cofactor>
</comment>
<dbReference type="InterPro" id="IPR025753">
    <property type="entry name" value="AAA_N_dom"/>
</dbReference>
<name>A0A9Q0G0I8_9ROSI</name>
<reference evidence="8" key="2">
    <citation type="journal article" date="2023" name="Plants (Basel)">
        <title>Annotation of the Turnera subulata (Passifloraceae) Draft Genome Reveals the S-Locus Evolved after the Divergence of Turneroideae from Passifloroideae in a Stepwise Manner.</title>
        <authorList>
            <person name="Henning P.M."/>
            <person name="Roalson E.H."/>
            <person name="Mir W."/>
            <person name="McCubbin A.G."/>
            <person name="Shore J.S."/>
        </authorList>
    </citation>
    <scope>NUCLEOTIDE SEQUENCE</scope>
    <source>
        <strain evidence="8">F60SS</strain>
    </source>
</reference>
<evidence type="ECO:0000256" key="5">
    <source>
        <dbReference type="ARBA" id="ARBA00049360"/>
    </source>
</evidence>
<keyword evidence="3" id="KW-0378">Hydrolase</keyword>
<feature type="non-terminal residue" evidence="8">
    <location>
        <position position="1"/>
    </location>
</feature>
<evidence type="ECO:0000256" key="4">
    <source>
        <dbReference type="ARBA" id="ARBA00022842"/>
    </source>
</evidence>
<dbReference type="InterPro" id="IPR027417">
    <property type="entry name" value="P-loop_NTPase"/>
</dbReference>
<dbReference type="SMART" id="SM00382">
    <property type="entry name" value="AAA"/>
    <property type="match status" value="1"/>
</dbReference>
<dbReference type="InterPro" id="IPR003593">
    <property type="entry name" value="AAA+_ATPase"/>
</dbReference>
<evidence type="ECO:0000256" key="6">
    <source>
        <dbReference type="SAM" id="MobiDB-lite"/>
    </source>
</evidence>
<dbReference type="Pfam" id="PF25568">
    <property type="entry name" value="AAA_lid_At3g28540"/>
    <property type="match status" value="1"/>
</dbReference>
<dbReference type="Pfam" id="PF14363">
    <property type="entry name" value="AAA_assoc"/>
    <property type="match status" value="1"/>
</dbReference>
<dbReference type="EMBL" id="JAKUCV010003121">
    <property type="protein sequence ID" value="KAJ4840080.1"/>
    <property type="molecule type" value="Genomic_DNA"/>
</dbReference>
<dbReference type="GO" id="GO:0016887">
    <property type="term" value="F:ATP hydrolysis activity"/>
    <property type="evidence" value="ECO:0007669"/>
    <property type="project" value="InterPro"/>
</dbReference>
<dbReference type="SUPFAM" id="SSF52540">
    <property type="entry name" value="P-loop containing nucleoside triphosphate hydrolases"/>
    <property type="match status" value="1"/>
</dbReference>
<dbReference type="InterPro" id="IPR003959">
    <property type="entry name" value="ATPase_AAA_core"/>
</dbReference>
<evidence type="ECO:0000256" key="1">
    <source>
        <dbReference type="ARBA" id="ARBA00001946"/>
    </source>
</evidence>
<dbReference type="InterPro" id="IPR058017">
    <property type="entry name" value="At3g28540-like_C"/>
</dbReference>
<organism evidence="8 9">
    <name type="scientific">Turnera subulata</name>
    <dbReference type="NCBI Taxonomy" id="218843"/>
    <lineage>
        <taxon>Eukaryota</taxon>
        <taxon>Viridiplantae</taxon>
        <taxon>Streptophyta</taxon>
        <taxon>Embryophyta</taxon>
        <taxon>Tracheophyta</taxon>
        <taxon>Spermatophyta</taxon>
        <taxon>Magnoliopsida</taxon>
        <taxon>eudicotyledons</taxon>
        <taxon>Gunneridae</taxon>
        <taxon>Pentapetalae</taxon>
        <taxon>rosids</taxon>
        <taxon>fabids</taxon>
        <taxon>Malpighiales</taxon>
        <taxon>Passifloraceae</taxon>
        <taxon>Turnera</taxon>
    </lineage>
</organism>
<evidence type="ECO:0000256" key="2">
    <source>
        <dbReference type="ARBA" id="ARBA00007448"/>
    </source>
</evidence>
<reference evidence="8" key="1">
    <citation type="submission" date="2022-02" db="EMBL/GenBank/DDBJ databases">
        <authorList>
            <person name="Henning P.M."/>
            <person name="McCubbin A.G."/>
            <person name="Shore J.S."/>
        </authorList>
    </citation>
    <scope>NUCLEOTIDE SEQUENCE</scope>
    <source>
        <strain evidence="8">F60SS</strain>
        <tissue evidence="8">Leaves</tissue>
    </source>
</reference>
<dbReference type="PANTHER" id="PTHR23070">
    <property type="entry name" value="BCS1 AAA-TYPE ATPASE"/>
    <property type="match status" value="1"/>
</dbReference>
<proteinExistence type="inferred from homology"/>
<protein>
    <recommendedName>
        <fullName evidence="7">AAA+ ATPase domain-containing protein</fullName>
    </recommendedName>
</protein>
<dbReference type="Proteomes" id="UP001141552">
    <property type="component" value="Unassembled WGS sequence"/>
</dbReference>
<feature type="domain" description="AAA+ ATPase" evidence="7">
    <location>
        <begin position="173"/>
        <end position="315"/>
    </location>
</feature>
<dbReference type="GO" id="GO:0006950">
    <property type="term" value="P:response to stress"/>
    <property type="evidence" value="ECO:0007669"/>
    <property type="project" value="UniProtKB-ARBA"/>
</dbReference>
<evidence type="ECO:0000256" key="3">
    <source>
        <dbReference type="ARBA" id="ARBA00022801"/>
    </source>
</evidence>
<dbReference type="AlphaFoldDB" id="A0A9Q0G0I8"/>
<dbReference type="OrthoDB" id="10251412at2759"/>
<feature type="compositionally biased region" description="Basic and acidic residues" evidence="6">
    <location>
        <begin position="388"/>
        <end position="398"/>
    </location>
</feature>
<dbReference type="CDD" id="cd19510">
    <property type="entry name" value="RecA-like_BCS1"/>
    <property type="match status" value="1"/>
</dbReference>
<sequence length="411" mass="47489">KLYLKPIVPEDAERLRVSMTKKETNVALALEKNQEIIDTFNGVTLKWKLFSKPDSGMLVADRNSNTGYSSSIRRKEGRYYELRFHKKHKDMVLDSYLKHVVEKAQKMKEEKKVIKLFMLKQNITPKEWKAVNLDHPATFDTLAMDMDLKRNIMGDLERFVRRKDYYKKVGKAWKRGYFLYGPPGTGKSSLIAATANYLKFDIYDLELTEIRTNSELRRLLVTTGNKSILVVEDIDCSIELQDRIAKAKAMNPIQRSHHHQDQVTLSGFLNFIDGLWSSCGDERIIVFTANHKDKIDSALLRQGRMDMHIHLSYCTPCGFKMLASNYLDIEEHPLFSVVEERLQETNITPAEVGEQLMKSEDPDTSLSGLIEFLACKKREIQESAAKQENNRIEETTKNDEEECAKKLPKKE</sequence>
<comment type="caution">
    <text evidence="8">The sequence shown here is derived from an EMBL/GenBank/DDBJ whole genome shotgun (WGS) entry which is preliminary data.</text>
</comment>
<accession>A0A9Q0G0I8</accession>
<dbReference type="InterPro" id="IPR050747">
    <property type="entry name" value="Mitochondrial_chaperone_BCS1"/>
</dbReference>
<dbReference type="Gene3D" id="3.40.50.300">
    <property type="entry name" value="P-loop containing nucleotide triphosphate hydrolases"/>
    <property type="match status" value="1"/>
</dbReference>
<evidence type="ECO:0000313" key="8">
    <source>
        <dbReference type="EMBL" id="KAJ4840080.1"/>
    </source>
</evidence>
<keyword evidence="4" id="KW-0460">Magnesium</keyword>
<feature type="region of interest" description="Disordered" evidence="6">
    <location>
        <begin position="383"/>
        <end position="411"/>
    </location>
</feature>
<evidence type="ECO:0000259" key="7">
    <source>
        <dbReference type="SMART" id="SM00382"/>
    </source>
</evidence>